<proteinExistence type="predicted"/>
<gene>
    <name evidence="3" type="primary">Dper\GL18791</name>
    <name evidence="3" type="ORF">Dper_GL18791</name>
</gene>
<evidence type="ECO:0000256" key="2">
    <source>
        <dbReference type="SAM" id="SignalP"/>
    </source>
</evidence>
<protein>
    <submittedName>
        <fullName evidence="3">GL18791</fullName>
    </submittedName>
</protein>
<sequence>MRFHFLIVLFALLAVVAAQGRLQRPQGGSRGRPQFGNDTLSYNSTAATTTEASSTSTEAASS</sequence>
<organism evidence="4">
    <name type="scientific">Drosophila persimilis</name>
    <name type="common">Fruit fly</name>
    <dbReference type="NCBI Taxonomy" id="7234"/>
    <lineage>
        <taxon>Eukaryota</taxon>
        <taxon>Metazoa</taxon>
        <taxon>Ecdysozoa</taxon>
        <taxon>Arthropoda</taxon>
        <taxon>Hexapoda</taxon>
        <taxon>Insecta</taxon>
        <taxon>Pterygota</taxon>
        <taxon>Neoptera</taxon>
        <taxon>Endopterygota</taxon>
        <taxon>Diptera</taxon>
        <taxon>Brachycera</taxon>
        <taxon>Muscomorpha</taxon>
        <taxon>Ephydroidea</taxon>
        <taxon>Drosophilidae</taxon>
        <taxon>Drosophila</taxon>
        <taxon>Sophophora</taxon>
    </lineage>
</organism>
<dbReference type="AlphaFoldDB" id="B4G8P7"/>
<dbReference type="HOGENOM" id="CLU_2925063_0_0_1"/>
<feature type="chain" id="PRO_5002806427" evidence="2">
    <location>
        <begin position="19"/>
        <end position="62"/>
    </location>
</feature>
<keyword evidence="2" id="KW-0732">Signal</keyword>
<name>B4G8P7_DROPE</name>
<evidence type="ECO:0000313" key="3">
    <source>
        <dbReference type="EMBL" id="EDW28727.1"/>
    </source>
</evidence>
<reference evidence="3 4" key="1">
    <citation type="journal article" date="2007" name="Nature">
        <title>Evolution of genes and genomes on the Drosophila phylogeny.</title>
        <authorList>
            <consortium name="Drosophila 12 Genomes Consortium"/>
            <person name="Clark A.G."/>
            <person name="Eisen M.B."/>
            <person name="Smith D.R."/>
            <person name="Bergman C.M."/>
            <person name="Oliver B."/>
            <person name="Markow T.A."/>
            <person name="Kaufman T.C."/>
            <person name="Kellis M."/>
            <person name="Gelbart W."/>
            <person name="Iyer V.N."/>
            <person name="Pollard D.A."/>
            <person name="Sackton T.B."/>
            <person name="Larracuente A.M."/>
            <person name="Singh N.D."/>
            <person name="Abad J.P."/>
            <person name="Abt D.N."/>
            <person name="Adryan B."/>
            <person name="Aguade M."/>
            <person name="Akashi H."/>
            <person name="Anderson W.W."/>
            <person name="Aquadro C.F."/>
            <person name="Ardell D.H."/>
            <person name="Arguello R."/>
            <person name="Artieri C.G."/>
            <person name="Barbash D.A."/>
            <person name="Barker D."/>
            <person name="Barsanti P."/>
            <person name="Batterham P."/>
            <person name="Batzoglou S."/>
            <person name="Begun D."/>
            <person name="Bhutkar A."/>
            <person name="Blanco E."/>
            <person name="Bosak S.A."/>
            <person name="Bradley R.K."/>
            <person name="Brand A.D."/>
            <person name="Brent M.R."/>
            <person name="Brooks A.N."/>
            <person name="Brown R.H."/>
            <person name="Butlin R.K."/>
            <person name="Caggese C."/>
            <person name="Calvi B.R."/>
            <person name="Bernardo de Carvalho A."/>
            <person name="Caspi A."/>
            <person name="Castrezana S."/>
            <person name="Celniker S.E."/>
            <person name="Chang J.L."/>
            <person name="Chapple C."/>
            <person name="Chatterji S."/>
            <person name="Chinwalla A."/>
            <person name="Civetta A."/>
            <person name="Clifton S.W."/>
            <person name="Comeron J.M."/>
            <person name="Costello J.C."/>
            <person name="Coyne J.A."/>
            <person name="Daub J."/>
            <person name="David R.G."/>
            <person name="Delcher A.L."/>
            <person name="Delehaunty K."/>
            <person name="Do C.B."/>
            <person name="Ebling H."/>
            <person name="Edwards K."/>
            <person name="Eickbush T."/>
            <person name="Evans J.D."/>
            <person name="Filipski A."/>
            <person name="Findeiss S."/>
            <person name="Freyhult E."/>
            <person name="Fulton L."/>
            <person name="Fulton R."/>
            <person name="Garcia A.C."/>
            <person name="Gardiner A."/>
            <person name="Garfield D.A."/>
            <person name="Garvin B.E."/>
            <person name="Gibson G."/>
            <person name="Gilbert D."/>
            <person name="Gnerre S."/>
            <person name="Godfrey J."/>
            <person name="Good R."/>
            <person name="Gotea V."/>
            <person name="Gravely B."/>
            <person name="Greenberg A.J."/>
            <person name="Griffiths-Jones S."/>
            <person name="Gross S."/>
            <person name="Guigo R."/>
            <person name="Gustafson E.A."/>
            <person name="Haerty W."/>
            <person name="Hahn M.W."/>
            <person name="Halligan D.L."/>
            <person name="Halpern A.L."/>
            <person name="Halter G.M."/>
            <person name="Han M.V."/>
            <person name="Heger A."/>
            <person name="Hillier L."/>
            <person name="Hinrichs A.S."/>
            <person name="Holmes I."/>
            <person name="Hoskins R.A."/>
            <person name="Hubisz M.J."/>
            <person name="Hultmark D."/>
            <person name="Huntley M.A."/>
            <person name="Jaffe D.B."/>
            <person name="Jagadeeshan S."/>
            <person name="Jeck W.R."/>
            <person name="Johnson J."/>
            <person name="Jones C.D."/>
            <person name="Jordan W.C."/>
            <person name="Karpen G.H."/>
            <person name="Kataoka E."/>
            <person name="Keightley P.D."/>
            <person name="Kheradpour P."/>
            <person name="Kirkness E.F."/>
            <person name="Koerich L.B."/>
            <person name="Kristiansen K."/>
            <person name="Kudrna D."/>
            <person name="Kulathinal R.J."/>
            <person name="Kumar S."/>
            <person name="Kwok R."/>
            <person name="Lander E."/>
            <person name="Langley C.H."/>
            <person name="Lapoint R."/>
            <person name="Lazzaro B.P."/>
            <person name="Lee S.J."/>
            <person name="Levesque L."/>
            <person name="Li R."/>
            <person name="Lin C.F."/>
            <person name="Lin M.F."/>
            <person name="Lindblad-Toh K."/>
            <person name="Llopart A."/>
            <person name="Long M."/>
            <person name="Low L."/>
            <person name="Lozovsky E."/>
            <person name="Lu J."/>
            <person name="Luo M."/>
            <person name="Machado C.A."/>
            <person name="Makalowski W."/>
            <person name="Marzo M."/>
            <person name="Matsuda M."/>
            <person name="Matzkin L."/>
            <person name="McAllister B."/>
            <person name="McBride C.S."/>
            <person name="McKernan B."/>
            <person name="McKernan K."/>
            <person name="Mendez-Lago M."/>
            <person name="Minx P."/>
            <person name="Mollenhauer M.U."/>
            <person name="Montooth K."/>
            <person name="Mount S.M."/>
            <person name="Mu X."/>
            <person name="Myers E."/>
            <person name="Negre B."/>
            <person name="Newfeld S."/>
            <person name="Nielsen R."/>
            <person name="Noor M.A."/>
            <person name="O'Grady P."/>
            <person name="Pachter L."/>
            <person name="Papaceit M."/>
            <person name="Parisi M.J."/>
            <person name="Parisi M."/>
            <person name="Parts L."/>
            <person name="Pedersen J.S."/>
            <person name="Pesole G."/>
            <person name="Phillippy A.M."/>
            <person name="Ponting C.P."/>
            <person name="Pop M."/>
            <person name="Porcelli D."/>
            <person name="Powell J.R."/>
            <person name="Prohaska S."/>
            <person name="Pruitt K."/>
            <person name="Puig M."/>
            <person name="Quesneville H."/>
            <person name="Ram K.R."/>
            <person name="Rand D."/>
            <person name="Rasmussen M.D."/>
            <person name="Reed L.K."/>
            <person name="Reenan R."/>
            <person name="Reily A."/>
            <person name="Remington K.A."/>
            <person name="Rieger T.T."/>
            <person name="Ritchie M.G."/>
            <person name="Robin C."/>
            <person name="Rogers Y.H."/>
            <person name="Rohde C."/>
            <person name="Rozas J."/>
            <person name="Rubenfield M.J."/>
            <person name="Ruiz A."/>
            <person name="Russo S."/>
            <person name="Salzberg S.L."/>
            <person name="Sanchez-Gracia A."/>
            <person name="Saranga D.J."/>
            <person name="Sato H."/>
            <person name="Schaeffer S.W."/>
            <person name="Schatz M.C."/>
            <person name="Schlenke T."/>
            <person name="Schwartz R."/>
            <person name="Segarra C."/>
            <person name="Singh R.S."/>
            <person name="Sirot L."/>
            <person name="Sirota M."/>
            <person name="Sisneros N.B."/>
            <person name="Smith C.D."/>
            <person name="Smith T.F."/>
            <person name="Spieth J."/>
            <person name="Stage D.E."/>
            <person name="Stark A."/>
            <person name="Stephan W."/>
            <person name="Strausberg R.L."/>
            <person name="Strempel S."/>
            <person name="Sturgill D."/>
            <person name="Sutton G."/>
            <person name="Sutton G.G."/>
            <person name="Tao W."/>
            <person name="Teichmann S."/>
            <person name="Tobari Y.N."/>
            <person name="Tomimura Y."/>
            <person name="Tsolas J.M."/>
            <person name="Valente V.L."/>
            <person name="Venter E."/>
            <person name="Venter J.C."/>
            <person name="Vicario S."/>
            <person name="Vieira F.G."/>
            <person name="Vilella A.J."/>
            <person name="Villasante A."/>
            <person name="Walenz B."/>
            <person name="Wang J."/>
            <person name="Wasserman M."/>
            <person name="Watts T."/>
            <person name="Wilson D."/>
            <person name="Wilson R.K."/>
            <person name="Wing R.A."/>
            <person name="Wolfner M.F."/>
            <person name="Wong A."/>
            <person name="Wong G.K."/>
            <person name="Wu C.I."/>
            <person name="Wu G."/>
            <person name="Yamamoto D."/>
            <person name="Yang H.P."/>
            <person name="Yang S.P."/>
            <person name="Yorke J.A."/>
            <person name="Yoshida K."/>
            <person name="Zdobnov E."/>
            <person name="Zhang P."/>
            <person name="Zhang Y."/>
            <person name="Zimin A.V."/>
            <person name="Baldwin J."/>
            <person name="Abdouelleil A."/>
            <person name="Abdulkadir J."/>
            <person name="Abebe A."/>
            <person name="Abera B."/>
            <person name="Abreu J."/>
            <person name="Acer S.C."/>
            <person name="Aftuck L."/>
            <person name="Alexander A."/>
            <person name="An P."/>
            <person name="Anderson E."/>
            <person name="Anderson S."/>
            <person name="Arachi H."/>
            <person name="Azer M."/>
            <person name="Bachantsang P."/>
            <person name="Barry A."/>
            <person name="Bayul T."/>
            <person name="Berlin A."/>
            <person name="Bessette D."/>
            <person name="Bloom T."/>
            <person name="Blye J."/>
            <person name="Boguslavskiy L."/>
            <person name="Bonnet C."/>
            <person name="Boukhgalter B."/>
            <person name="Bourzgui I."/>
            <person name="Brown A."/>
            <person name="Cahill P."/>
            <person name="Channer S."/>
            <person name="Cheshatsang Y."/>
            <person name="Chuda L."/>
            <person name="Citroen M."/>
            <person name="Collymore A."/>
            <person name="Cooke P."/>
            <person name="Costello M."/>
            <person name="D'Aco K."/>
            <person name="Daza R."/>
            <person name="De Haan G."/>
            <person name="DeGray S."/>
            <person name="DeMaso C."/>
            <person name="Dhargay N."/>
            <person name="Dooley K."/>
            <person name="Dooley E."/>
            <person name="Doricent M."/>
            <person name="Dorje P."/>
            <person name="Dorjee K."/>
            <person name="Dupes A."/>
            <person name="Elong R."/>
            <person name="Falk J."/>
            <person name="Farina A."/>
            <person name="Faro S."/>
            <person name="Ferguson D."/>
            <person name="Fisher S."/>
            <person name="Foley C.D."/>
            <person name="Franke A."/>
            <person name="Friedrich D."/>
            <person name="Gadbois L."/>
            <person name="Gearin G."/>
            <person name="Gearin C.R."/>
            <person name="Giannoukos G."/>
            <person name="Goode T."/>
            <person name="Graham J."/>
            <person name="Grandbois E."/>
            <person name="Grewal S."/>
            <person name="Gyaltsen K."/>
            <person name="Hafez N."/>
            <person name="Hagos B."/>
            <person name="Hall J."/>
            <person name="Henson C."/>
            <person name="Hollinger A."/>
            <person name="Honan T."/>
            <person name="Huard M.D."/>
            <person name="Hughes L."/>
            <person name="Hurhula B."/>
            <person name="Husby M.E."/>
            <person name="Kamat A."/>
            <person name="Kanga B."/>
            <person name="Kashin S."/>
            <person name="Khazanovich D."/>
            <person name="Kisner P."/>
            <person name="Lance K."/>
            <person name="Lara M."/>
            <person name="Lee W."/>
            <person name="Lennon N."/>
            <person name="Letendre F."/>
            <person name="LeVine R."/>
            <person name="Lipovsky A."/>
            <person name="Liu X."/>
            <person name="Liu J."/>
            <person name="Liu S."/>
            <person name="Lokyitsang T."/>
            <person name="Lokyitsang Y."/>
            <person name="Lubonja R."/>
            <person name="Lui A."/>
            <person name="MacDonald P."/>
            <person name="Magnisalis V."/>
            <person name="Maru K."/>
            <person name="Matthews C."/>
            <person name="McCusker W."/>
            <person name="McDonough S."/>
            <person name="Mehta T."/>
            <person name="Meldrim J."/>
            <person name="Meneus L."/>
            <person name="Mihai O."/>
            <person name="Mihalev A."/>
            <person name="Mihova T."/>
            <person name="Mittelman R."/>
            <person name="Mlenga V."/>
            <person name="Montmayeur A."/>
            <person name="Mulrain L."/>
            <person name="Navidi A."/>
            <person name="Naylor J."/>
            <person name="Negash T."/>
            <person name="Nguyen T."/>
            <person name="Nguyen N."/>
            <person name="Nicol R."/>
            <person name="Norbu C."/>
            <person name="Norbu N."/>
            <person name="Novod N."/>
            <person name="O'Neill B."/>
            <person name="Osman S."/>
            <person name="Markiewicz E."/>
            <person name="Oyono O.L."/>
            <person name="Patti C."/>
            <person name="Phunkhang P."/>
            <person name="Pierre F."/>
            <person name="Priest M."/>
            <person name="Raghuraman S."/>
            <person name="Rege F."/>
            <person name="Reyes R."/>
            <person name="Rise C."/>
            <person name="Rogov P."/>
            <person name="Ross K."/>
            <person name="Ryan E."/>
            <person name="Settipalli S."/>
            <person name="Shea T."/>
            <person name="Sherpa N."/>
            <person name="Shi L."/>
            <person name="Shih D."/>
            <person name="Sparrow T."/>
            <person name="Spaulding J."/>
            <person name="Stalker J."/>
            <person name="Stange-Thomann N."/>
            <person name="Stavropoulos S."/>
            <person name="Stone C."/>
            <person name="Strader C."/>
            <person name="Tesfaye S."/>
            <person name="Thomson T."/>
            <person name="Thoulutsang Y."/>
            <person name="Thoulutsang D."/>
            <person name="Topham K."/>
            <person name="Topping I."/>
            <person name="Tsamla T."/>
            <person name="Vassiliev H."/>
            <person name="Vo A."/>
            <person name="Wangchuk T."/>
            <person name="Wangdi T."/>
            <person name="Weiand M."/>
            <person name="Wilkinson J."/>
            <person name="Wilson A."/>
            <person name="Yadav S."/>
            <person name="Young G."/>
            <person name="Yu Q."/>
            <person name="Zembek L."/>
            <person name="Zhong D."/>
            <person name="Zimmer A."/>
            <person name="Zwirko Z."/>
            <person name="Jaffe D.B."/>
            <person name="Alvarez P."/>
            <person name="Brockman W."/>
            <person name="Butler J."/>
            <person name="Chin C."/>
            <person name="Gnerre S."/>
            <person name="Grabherr M."/>
            <person name="Kleber M."/>
            <person name="Mauceli E."/>
            <person name="MacCallum I."/>
        </authorList>
    </citation>
    <scope>NUCLEOTIDE SEQUENCE [LARGE SCALE GENOMIC DNA]</scope>
    <source>
        <strain evidence="4">MSH-3 / Tucson 14011-0111.49</strain>
    </source>
</reference>
<feature type="region of interest" description="Disordered" evidence="1">
    <location>
        <begin position="22"/>
        <end position="62"/>
    </location>
</feature>
<feature type="signal peptide" evidence="2">
    <location>
        <begin position="1"/>
        <end position="18"/>
    </location>
</feature>
<evidence type="ECO:0000313" key="4">
    <source>
        <dbReference type="Proteomes" id="UP000008744"/>
    </source>
</evidence>
<accession>B4G8P7</accession>
<keyword evidence="4" id="KW-1185">Reference proteome</keyword>
<feature type="compositionally biased region" description="Low complexity" evidence="1">
    <location>
        <begin position="44"/>
        <end position="62"/>
    </location>
</feature>
<dbReference type="EMBL" id="CH479180">
    <property type="protein sequence ID" value="EDW28727.1"/>
    <property type="molecule type" value="Genomic_DNA"/>
</dbReference>
<dbReference type="Proteomes" id="UP000008744">
    <property type="component" value="Unassembled WGS sequence"/>
</dbReference>
<evidence type="ECO:0000256" key="1">
    <source>
        <dbReference type="SAM" id="MobiDB-lite"/>
    </source>
</evidence>